<dbReference type="SUPFAM" id="SSF53383">
    <property type="entry name" value="PLP-dependent transferases"/>
    <property type="match status" value="1"/>
</dbReference>
<dbReference type="PANTHER" id="PTHR11601">
    <property type="entry name" value="CYSTEINE DESULFURYLASE FAMILY MEMBER"/>
    <property type="match status" value="1"/>
</dbReference>
<proteinExistence type="inferred from homology"/>
<dbReference type="InterPro" id="IPR015422">
    <property type="entry name" value="PyrdxlP-dep_Trfase_small"/>
</dbReference>
<reference evidence="10 11" key="1">
    <citation type="submission" date="2018-06" db="EMBL/GenBank/DDBJ databases">
        <authorList>
            <consortium name="Pathogen Informatics"/>
            <person name="Doyle S."/>
        </authorList>
    </citation>
    <scope>NUCLEOTIDE SEQUENCE [LARGE SCALE GENOMIC DNA]</scope>
    <source>
        <strain evidence="10 11">NCTC13294</strain>
    </source>
</reference>
<keyword evidence="11" id="KW-1185">Reference proteome</keyword>
<evidence type="ECO:0000256" key="5">
    <source>
        <dbReference type="ARBA" id="ARBA00022898"/>
    </source>
</evidence>
<gene>
    <name evidence="10" type="primary">iscS</name>
    <name evidence="10" type="ORF">NCTC13294_01622</name>
</gene>
<evidence type="ECO:0000313" key="10">
    <source>
        <dbReference type="EMBL" id="SUX23927.1"/>
    </source>
</evidence>
<dbReference type="Gene3D" id="3.90.1150.10">
    <property type="entry name" value="Aspartate Aminotransferase, domain 1"/>
    <property type="match status" value="1"/>
</dbReference>
<dbReference type="GO" id="GO:0031071">
    <property type="term" value="F:cysteine desulfurase activity"/>
    <property type="evidence" value="ECO:0007669"/>
    <property type="project" value="UniProtKB-EC"/>
</dbReference>
<sequence>MASVDGSLDGWAYFDFAATMPVTEAALAVFVETLSRFPANTGATYAPGLAARQALEDARARFAAVIHADPREVVFTSGATEADNLALKGALWYHGVKQPHLLTVQTEHKAVLDTAAALARTAKVTVLPVQRDGLLDMDALDAALQAAPTLVSVMAVNNETGVVQPLAAIAARVHAAGAKFHVDAAQVLGKLPVDVRAWDADLVSFSGHKCGAPQGIGALFVRRLPKMRLQALAHGGGQERSRRSGTSPLALIRAFTTAAAQAEAGREANGATIATRRAQLLAALPASMHVNVPPQTPQVPHIVNLFTGVPSGEALRQADAAQIALAAGSACTSAAEGSHVLQAMGLHEAAARSLRISLSHTTTSGEVSRLAAFLEELGHDRS</sequence>
<dbReference type="GO" id="GO:0051536">
    <property type="term" value="F:iron-sulfur cluster binding"/>
    <property type="evidence" value="ECO:0007669"/>
    <property type="project" value="UniProtKB-KW"/>
</dbReference>
<dbReference type="InterPro" id="IPR015424">
    <property type="entry name" value="PyrdxlP-dep_Trfase"/>
</dbReference>
<keyword evidence="5" id="KW-0663">Pyridoxal phosphate</keyword>
<evidence type="ECO:0000256" key="2">
    <source>
        <dbReference type="ARBA" id="ARBA00006490"/>
    </source>
</evidence>
<dbReference type="InterPro" id="IPR015421">
    <property type="entry name" value="PyrdxlP-dep_Trfase_major"/>
</dbReference>
<accession>A0A381EAV6</accession>
<dbReference type="OrthoDB" id="9808002at2"/>
<dbReference type="InterPro" id="IPR000192">
    <property type="entry name" value="Aminotrans_V_dom"/>
</dbReference>
<dbReference type="GO" id="GO:0046872">
    <property type="term" value="F:metal ion binding"/>
    <property type="evidence" value="ECO:0007669"/>
    <property type="project" value="UniProtKB-KW"/>
</dbReference>
<keyword evidence="6" id="KW-0408">Iron</keyword>
<feature type="domain" description="Aminotransferase class V" evidence="9">
    <location>
        <begin position="13"/>
        <end position="370"/>
    </location>
</feature>
<keyword evidence="7" id="KW-0411">Iron-sulfur</keyword>
<evidence type="ECO:0000256" key="3">
    <source>
        <dbReference type="ARBA" id="ARBA00022679"/>
    </source>
</evidence>
<protein>
    <submittedName>
        <fullName evidence="10">Cysteine desulfurase</fullName>
        <ecNumber evidence="10">2.8.1.7</ecNumber>
    </submittedName>
</protein>
<dbReference type="Proteomes" id="UP000254572">
    <property type="component" value="Unassembled WGS sequence"/>
</dbReference>
<comment type="cofactor">
    <cofactor evidence="1">
        <name>pyridoxal 5'-phosphate</name>
        <dbReference type="ChEBI" id="CHEBI:597326"/>
    </cofactor>
</comment>
<evidence type="ECO:0000313" key="11">
    <source>
        <dbReference type="Proteomes" id="UP000254572"/>
    </source>
</evidence>
<keyword evidence="3 10" id="KW-0808">Transferase</keyword>
<evidence type="ECO:0000259" key="9">
    <source>
        <dbReference type="Pfam" id="PF00266"/>
    </source>
</evidence>
<comment type="similarity">
    <text evidence="2">Belongs to the class-V pyridoxal-phosphate-dependent aminotransferase family. NifS/IscS subfamily.</text>
</comment>
<organism evidence="10 11">
    <name type="scientific">Cardiobacterium valvarum</name>
    <dbReference type="NCBI Taxonomy" id="194702"/>
    <lineage>
        <taxon>Bacteria</taxon>
        <taxon>Pseudomonadati</taxon>
        <taxon>Pseudomonadota</taxon>
        <taxon>Gammaproteobacteria</taxon>
        <taxon>Cardiobacteriales</taxon>
        <taxon>Cardiobacteriaceae</taxon>
        <taxon>Cardiobacterium</taxon>
    </lineage>
</organism>
<evidence type="ECO:0000256" key="1">
    <source>
        <dbReference type="ARBA" id="ARBA00001933"/>
    </source>
</evidence>
<dbReference type="Gene3D" id="1.10.260.50">
    <property type="match status" value="1"/>
</dbReference>
<keyword evidence="4" id="KW-0479">Metal-binding</keyword>
<dbReference type="PANTHER" id="PTHR11601:SF34">
    <property type="entry name" value="CYSTEINE DESULFURASE"/>
    <property type="match status" value="1"/>
</dbReference>
<dbReference type="Gene3D" id="3.40.640.10">
    <property type="entry name" value="Type I PLP-dependent aspartate aminotransferase-like (Major domain)"/>
    <property type="match status" value="1"/>
</dbReference>
<name>A0A381EAV6_9GAMM</name>
<dbReference type="AlphaFoldDB" id="A0A381EAV6"/>
<evidence type="ECO:0000256" key="4">
    <source>
        <dbReference type="ARBA" id="ARBA00022723"/>
    </source>
</evidence>
<dbReference type="EMBL" id="UFUW01000001">
    <property type="protein sequence ID" value="SUX23927.1"/>
    <property type="molecule type" value="Genomic_DNA"/>
</dbReference>
<dbReference type="PIRSF" id="PIRSF005572">
    <property type="entry name" value="NifS"/>
    <property type="match status" value="1"/>
</dbReference>
<evidence type="ECO:0000256" key="6">
    <source>
        <dbReference type="ARBA" id="ARBA00023004"/>
    </source>
</evidence>
<dbReference type="InterPro" id="IPR016454">
    <property type="entry name" value="Cysteine_dSase"/>
</dbReference>
<comment type="catalytic activity">
    <reaction evidence="8">
        <text>(sulfur carrier)-H + L-cysteine = (sulfur carrier)-SH + L-alanine</text>
        <dbReference type="Rhea" id="RHEA:43892"/>
        <dbReference type="Rhea" id="RHEA-COMP:14737"/>
        <dbReference type="Rhea" id="RHEA-COMP:14739"/>
        <dbReference type="ChEBI" id="CHEBI:29917"/>
        <dbReference type="ChEBI" id="CHEBI:35235"/>
        <dbReference type="ChEBI" id="CHEBI:57972"/>
        <dbReference type="ChEBI" id="CHEBI:64428"/>
        <dbReference type="EC" id="2.8.1.7"/>
    </reaction>
</comment>
<dbReference type="Pfam" id="PF00266">
    <property type="entry name" value="Aminotran_5"/>
    <property type="match status" value="1"/>
</dbReference>
<evidence type="ECO:0000256" key="7">
    <source>
        <dbReference type="ARBA" id="ARBA00023014"/>
    </source>
</evidence>
<dbReference type="EC" id="2.8.1.7" evidence="10"/>
<evidence type="ECO:0000256" key="8">
    <source>
        <dbReference type="ARBA" id="ARBA00050776"/>
    </source>
</evidence>
<dbReference type="RefSeq" id="WP_115611857.1">
    <property type="nucleotide sequence ID" value="NZ_JBHLZC010000002.1"/>
</dbReference>